<dbReference type="CDD" id="cd06828">
    <property type="entry name" value="PLPDE_III_DapDC"/>
    <property type="match status" value="1"/>
</dbReference>
<evidence type="ECO:0000256" key="2">
    <source>
        <dbReference type="ARBA" id="ARBA00022793"/>
    </source>
</evidence>
<evidence type="ECO:0000313" key="11">
    <source>
        <dbReference type="Proteomes" id="UP000199452"/>
    </source>
</evidence>
<dbReference type="PRINTS" id="PR01181">
    <property type="entry name" value="DAPDCRBXLASE"/>
</dbReference>
<dbReference type="InterPro" id="IPR000183">
    <property type="entry name" value="Orn/DAP/Arg_de-COase"/>
</dbReference>
<name>A0A1G6KUK5_9BACT</name>
<evidence type="ECO:0000256" key="8">
    <source>
        <dbReference type="RuleBase" id="RU003738"/>
    </source>
</evidence>
<keyword evidence="2 5" id="KW-0210">Decarboxylase</keyword>
<evidence type="ECO:0000313" key="10">
    <source>
        <dbReference type="EMBL" id="SDC34772.1"/>
    </source>
</evidence>
<organism evidence="10 11">
    <name type="scientific">Williamwhitmania taraxaci</name>
    <dbReference type="NCBI Taxonomy" id="1640674"/>
    <lineage>
        <taxon>Bacteria</taxon>
        <taxon>Pseudomonadati</taxon>
        <taxon>Bacteroidota</taxon>
        <taxon>Bacteroidia</taxon>
        <taxon>Bacteroidales</taxon>
        <taxon>Williamwhitmaniaceae</taxon>
        <taxon>Williamwhitmania</taxon>
    </lineage>
</organism>
<feature type="binding site" evidence="5">
    <location>
        <position position="226"/>
    </location>
    <ligand>
        <name>pyridoxal 5'-phosphate</name>
        <dbReference type="ChEBI" id="CHEBI:597326"/>
    </ligand>
</feature>
<dbReference type="Gene3D" id="2.40.37.10">
    <property type="entry name" value="Lyase, Ornithine Decarboxylase, Chain A, domain 1"/>
    <property type="match status" value="1"/>
</dbReference>
<accession>A0A1G6KUK5</accession>
<feature type="binding site" evidence="5">
    <location>
        <position position="307"/>
    </location>
    <ligand>
        <name>substrate</name>
    </ligand>
</feature>
<dbReference type="EMBL" id="FMYP01000027">
    <property type="protein sequence ID" value="SDC34772.1"/>
    <property type="molecule type" value="Genomic_DNA"/>
</dbReference>
<comment type="pathway">
    <text evidence="5 8">Amino-acid biosynthesis; L-lysine biosynthesis via DAP pathway; L-lysine from DL-2,6-diaminopimelate: step 1/1.</text>
</comment>
<dbReference type="UniPathway" id="UPA00034">
    <property type="reaction ID" value="UER00027"/>
</dbReference>
<dbReference type="PANTHER" id="PTHR43727">
    <property type="entry name" value="DIAMINOPIMELATE DECARBOXYLASE"/>
    <property type="match status" value="1"/>
</dbReference>
<dbReference type="OrthoDB" id="9802241at2"/>
<evidence type="ECO:0000256" key="7">
    <source>
        <dbReference type="PIRSR" id="PIRSR600183-50"/>
    </source>
</evidence>
<dbReference type="STRING" id="1640674.SAMN05216323_102710"/>
<feature type="domain" description="Orn/DAP/Arg decarboxylase 2 N-terminal" evidence="9">
    <location>
        <begin position="31"/>
        <end position="271"/>
    </location>
</feature>
<feature type="binding site" evidence="5">
    <location>
        <position position="303"/>
    </location>
    <ligand>
        <name>substrate</name>
    </ligand>
</feature>
<dbReference type="PROSITE" id="PS00878">
    <property type="entry name" value="ODR_DC_2_1"/>
    <property type="match status" value="1"/>
</dbReference>
<feature type="active site" description="Proton donor" evidence="7">
    <location>
        <position position="332"/>
    </location>
</feature>
<gene>
    <name evidence="5" type="primary">lysA</name>
    <name evidence="10" type="ORF">SAMN05216323_102710</name>
</gene>
<sequence length="393" mass="43557">MISSKYISLLHENQTPFYFYNMELLQTTLAAVKHAADSRNYVIHYAVKANANERILKTIASYGFGADCVSGNEVKAALSAGFSPRDIVFAGVGKSDQEIDYALRKNIFCFHCESVQELEVINRIAGIQGKRALVALRINPDVSANTHAHITTGTRGNKFGLSPTELDQALGLIPSLNNLRLIGFHFHIGSQITNMEVFEQLAHRINELQAQFFANIPMPYLNVGGGLGVNYTNPEEQPIPNFEEYFSTFHSNLKLPMGQRVHFELGRSVVAQCGCLVTKVLYVKGDELKKFVVVDAGMNDLIRPALYNAVHKIVNISSHSTPEYYDVVGPICETTDCFAHDIQLPETVRGDLLTILSAGAYGEVMSSRYNLREKPLAVYSTSIKEVYNKVGLT</sequence>
<dbReference type="AlphaFoldDB" id="A0A1G6KUK5"/>
<keyword evidence="4 5" id="KW-0456">Lyase</keyword>
<keyword evidence="5" id="KW-0028">Amino-acid biosynthesis</keyword>
<comment type="function">
    <text evidence="5">Specifically catalyzes the decarboxylation of meso-diaminopimelate (meso-DAP) to L-lysine.</text>
</comment>
<dbReference type="FunFam" id="3.20.20.10:FF:000003">
    <property type="entry name" value="Diaminopimelate decarboxylase"/>
    <property type="match status" value="1"/>
</dbReference>
<feature type="binding site" evidence="5">
    <location>
        <position position="361"/>
    </location>
    <ligand>
        <name>pyridoxal 5'-phosphate</name>
        <dbReference type="ChEBI" id="CHEBI:597326"/>
    </ligand>
</feature>
<dbReference type="EC" id="4.1.1.20" evidence="5 6"/>
<dbReference type="PROSITE" id="PS00879">
    <property type="entry name" value="ODR_DC_2_2"/>
    <property type="match status" value="1"/>
</dbReference>
<dbReference type="NCBIfam" id="TIGR01048">
    <property type="entry name" value="lysA"/>
    <property type="match status" value="1"/>
</dbReference>
<evidence type="ECO:0000256" key="1">
    <source>
        <dbReference type="ARBA" id="ARBA00001933"/>
    </source>
</evidence>
<comment type="subunit">
    <text evidence="5">Homodimer.</text>
</comment>
<evidence type="ECO:0000256" key="3">
    <source>
        <dbReference type="ARBA" id="ARBA00022898"/>
    </source>
</evidence>
<dbReference type="GO" id="GO:0030170">
    <property type="term" value="F:pyridoxal phosphate binding"/>
    <property type="evidence" value="ECO:0007669"/>
    <property type="project" value="UniProtKB-UniRule"/>
</dbReference>
<dbReference type="Gene3D" id="3.20.20.10">
    <property type="entry name" value="Alanine racemase"/>
    <property type="match status" value="1"/>
</dbReference>
<dbReference type="PANTHER" id="PTHR43727:SF2">
    <property type="entry name" value="GROUP IV DECARBOXYLASE"/>
    <property type="match status" value="1"/>
</dbReference>
<evidence type="ECO:0000256" key="4">
    <source>
        <dbReference type="ARBA" id="ARBA00023239"/>
    </source>
</evidence>
<evidence type="ECO:0000259" key="9">
    <source>
        <dbReference type="Pfam" id="PF02784"/>
    </source>
</evidence>
<dbReference type="InterPro" id="IPR022653">
    <property type="entry name" value="De-COase2_pyr-phos_BS"/>
</dbReference>
<feature type="modified residue" description="N6-(pyridoxal phosphate)lysine" evidence="5 7">
    <location>
        <position position="48"/>
    </location>
</feature>
<dbReference type="InterPro" id="IPR029066">
    <property type="entry name" value="PLP-binding_barrel"/>
</dbReference>
<keyword evidence="11" id="KW-1185">Reference proteome</keyword>
<comment type="catalytic activity">
    <reaction evidence="5 8">
        <text>meso-2,6-diaminopimelate + H(+) = L-lysine + CO2</text>
        <dbReference type="Rhea" id="RHEA:15101"/>
        <dbReference type="ChEBI" id="CHEBI:15378"/>
        <dbReference type="ChEBI" id="CHEBI:16526"/>
        <dbReference type="ChEBI" id="CHEBI:32551"/>
        <dbReference type="ChEBI" id="CHEBI:57791"/>
        <dbReference type="EC" id="4.1.1.20"/>
    </reaction>
</comment>
<feature type="binding site" evidence="5">
    <location>
        <position position="361"/>
    </location>
    <ligand>
        <name>substrate</name>
    </ligand>
</feature>
<reference evidence="10 11" key="1">
    <citation type="submission" date="2016-09" db="EMBL/GenBank/DDBJ databases">
        <authorList>
            <person name="Capua I."/>
            <person name="De Benedictis P."/>
            <person name="Joannis T."/>
            <person name="Lombin L.H."/>
            <person name="Cattoli G."/>
        </authorList>
    </citation>
    <scope>NUCLEOTIDE SEQUENCE [LARGE SCALE GENOMIC DNA]</scope>
    <source>
        <strain evidence="10 11">A7P-90m</strain>
    </source>
</reference>
<feature type="binding site" evidence="5">
    <location>
        <begin position="264"/>
        <end position="267"/>
    </location>
    <ligand>
        <name>pyridoxal 5'-phosphate</name>
        <dbReference type="ChEBI" id="CHEBI:597326"/>
    </ligand>
</feature>
<dbReference type="GO" id="GO:0009089">
    <property type="term" value="P:lysine biosynthetic process via diaminopimelate"/>
    <property type="evidence" value="ECO:0007669"/>
    <property type="project" value="UniProtKB-UniRule"/>
</dbReference>
<dbReference type="HAMAP" id="MF_02120">
    <property type="entry name" value="LysA"/>
    <property type="match status" value="1"/>
</dbReference>
<dbReference type="SUPFAM" id="SSF50621">
    <property type="entry name" value="Alanine racemase C-terminal domain-like"/>
    <property type="match status" value="1"/>
</dbReference>
<feature type="binding site" evidence="5">
    <location>
        <position position="333"/>
    </location>
    <ligand>
        <name>substrate</name>
    </ligand>
</feature>
<dbReference type="Pfam" id="PF02784">
    <property type="entry name" value="Orn_Arg_deC_N"/>
    <property type="match status" value="1"/>
</dbReference>
<comment type="cofactor">
    <cofactor evidence="1 5 7 8">
        <name>pyridoxal 5'-phosphate</name>
        <dbReference type="ChEBI" id="CHEBI:597326"/>
    </cofactor>
</comment>
<dbReference type="Proteomes" id="UP000199452">
    <property type="component" value="Unassembled WGS sequence"/>
</dbReference>
<comment type="similarity">
    <text evidence="5">Belongs to the Orn/Lys/Arg decarboxylase class-II family. LysA subfamily.</text>
</comment>
<keyword evidence="5 8" id="KW-0457">Lysine biosynthesis</keyword>
<feature type="binding site" evidence="5">
    <location>
        <position position="267"/>
    </location>
    <ligand>
        <name>substrate</name>
    </ligand>
</feature>
<dbReference type="PRINTS" id="PR01179">
    <property type="entry name" value="ODADCRBXLASE"/>
</dbReference>
<evidence type="ECO:0000256" key="6">
    <source>
        <dbReference type="NCBIfam" id="TIGR01048"/>
    </source>
</evidence>
<proteinExistence type="inferred from homology"/>
<dbReference type="SUPFAM" id="SSF51419">
    <property type="entry name" value="PLP-binding barrel"/>
    <property type="match status" value="1"/>
</dbReference>
<dbReference type="InterPro" id="IPR022657">
    <property type="entry name" value="De-COase2_CS"/>
</dbReference>
<evidence type="ECO:0000256" key="5">
    <source>
        <dbReference type="HAMAP-Rule" id="MF_02120"/>
    </source>
</evidence>
<dbReference type="InterPro" id="IPR022644">
    <property type="entry name" value="De-COase2_N"/>
</dbReference>
<dbReference type="InterPro" id="IPR002986">
    <property type="entry name" value="DAP_deCOOHase_LysA"/>
</dbReference>
<keyword evidence="3 5" id="KW-0663">Pyridoxal phosphate</keyword>
<dbReference type="InterPro" id="IPR009006">
    <property type="entry name" value="Ala_racemase/Decarboxylase_C"/>
</dbReference>
<protein>
    <recommendedName>
        <fullName evidence="5 6">Diaminopimelate decarboxylase</fullName>
        <shortName evidence="5">DAP decarboxylase</shortName>
        <shortName evidence="5">DAPDC</shortName>
        <ecNumber evidence="5 6">4.1.1.20</ecNumber>
    </recommendedName>
</protein>
<dbReference type="GO" id="GO:0008836">
    <property type="term" value="F:diaminopimelate decarboxylase activity"/>
    <property type="evidence" value="ECO:0007669"/>
    <property type="project" value="UniProtKB-UniRule"/>
</dbReference>
<dbReference type="RefSeq" id="WP_092437953.1">
    <property type="nucleotide sequence ID" value="NZ_FMYP01000027.1"/>
</dbReference>